<sequence>MGRLESSFYGIRHDMDKLSNLYVEQGSRVEKIENLYETMKEDHEQHFNSIHTDLEGLWNEILPQNPPPSLFAPGKAPIRPPFRQPPYL</sequence>
<proteinExistence type="predicted"/>
<dbReference type="EMBL" id="BJWL01000004">
    <property type="protein sequence ID" value="GFY85648.1"/>
    <property type="molecule type" value="Genomic_DNA"/>
</dbReference>
<keyword evidence="3" id="KW-1185">Reference proteome</keyword>
<gene>
    <name evidence="2" type="ORF">Acr_04g0003860</name>
</gene>
<feature type="region of interest" description="Disordered" evidence="1">
    <location>
        <begin position="69"/>
        <end position="88"/>
    </location>
</feature>
<protein>
    <submittedName>
        <fullName evidence="2">Uncharacterized protein</fullName>
    </submittedName>
</protein>
<name>A0A7J0EGN4_9ERIC</name>
<feature type="compositionally biased region" description="Pro residues" evidence="1">
    <location>
        <begin position="78"/>
        <end position="88"/>
    </location>
</feature>
<evidence type="ECO:0000313" key="2">
    <source>
        <dbReference type="EMBL" id="GFY85648.1"/>
    </source>
</evidence>
<reference evidence="2 3" key="1">
    <citation type="submission" date="2019-07" db="EMBL/GenBank/DDBJ databases">
        <title>De Novo Assembly of kiwifruit Actinidia rufa.</title>
        <authorList>
            <person name="Sugita-Konishi S."/>
            <person name="Sato K."/>
            <person name="Mori E."/>
            <person name="Abe Y."/>
            <person name="Kisaki G."/>
            <person name="Hamano K."/>
            <person name="Suezawa K."/>
            <person name="Otani M."/>
            <person name="Fukuda T."/>
            <person name="Manabe T."/>
            <person name="Gomi K."/>
            <person name="Tabuchi M."/>
            <person name="Akimitsu K."/>
            <person name="Kataoka I."/>
        </authorList>
    </citation>
    <scope>NUCLEOTIDE SEQUENCE [LARGE SCALE GENOMIC DNA]</scope>
    <source>
        <strain evidence="3">cv. Fuchu</strain>
    </source>
</reference>
<dbReference type="Proteomes" id="UP000585474">
    <property type="component" value="Unassembled WGS sequence"/>
</dbReference>
<organism evidence="2 3">
    <name type="scientific">Actinidia rufa</name>
    <dbReference type="NCBI Taxonomy" id="165716"/>
    <lineage>
        <taxon>Eukaryota</taxon>
        <taxon>Viridiplantae</taxon>
        <taxon>Streptophyta</taxon>
        <taxon>Embryophyta</taxon>
        <taxon>Tracheophyta</taxon>
        <taxon>Spermatophyta</taxon>
        <taxon>Magnoliopsida</taxon>
        <taxon>eudicotyledons</taxon>
        <taxon>Gunneridae</taxon>
        <taxon>Pentapetalae</taxon>
        <taxon>asterids</taxon>
        <taxon>Ericales</taxon>
        <taxon>Actinidiaceae</taxon>
        <taxon>Actinidia</taxon>
    </lineage>
</organism>
<comment type="caution">
    <text evidence="2">The sequence shown here is derived from an EMBL/GenBank/DDBJ whole genome shotgun (WGS) entry which is preliminary data.</text>
</comment>
<accession>A0A7J0EGN4</accession>
<evidence type="ECO:0000313" key="3">
    <source>
        <dbReference type="Proteomes" id="UP000585474"/>
    </source>
</evidence>
<evidence type="ECO:0000256" key="1">
    <source>
        <dbReference type="SAM" id="MobiDB-lite"/>
    </source>
</evidence>
<dbReference type="AlphaFoldDB" id="A0A7J0EGN4"/>